<feature type="region of interest" description="Disordered" evidence="1">
    <location>
        <begin position="420"/>
        <end position="455"/>
    </location>
</feature>
<keyword evidence="3" id="KW-1185">Reference proteome</keyword>
<gene>
    <name evidence="2" type="ORF">GLAREA_06371</name>
</gene>
<organism evidence="2 3">
    <name type="scientific">Glarea lozoyensis (strain ATCC 20868 / MF5171)</name>
    <dbReference type="NCBI Taxonomy" id="1116229"/>
    <lineage>
        <taxon>Eukaryota</taxon>
        <taxon>Fungi</taxon>
        <taxon>Dikarya</taxon>
        <taxon>Ascomycota</taxon>
        <taxon>Pezizomycotina</taxon>
        <taxon>Leotiomycetes</taxon>
        <taxon>Helotiales</taxon>
        <taxon>Helotiaceae</taxon>
        <taxon>Glarea</taxon>
    </lineage>
</organism>
<feature type="compositionally biased region" description="Basic and acidic residues" evidence="1">
    <location>
        <begin position="438"/>
        <end position="455"/>
    </location>
</feature>
<dbReference type="RefSeq" id="XP_008079976.1">
    <property type="nucleotide sequence ID" value="XM_008081785.1"/>
</dbReference>
<dbReference type="OrthoDB" id="3525976at2759"/>
<dbReference type="EMBL" id="KE145358">
    <property type="protein sequence ID" value="EPE33359.1"/>
    <property type="molecule type" value="Genomic_DNA"/>
</dbReference>
<name>S3D8B2_GLAL2</name>
<dbReference type="KEGG" id="glz:GLAREA_06371"/>
<accession>S3D8B2</accession>
<dbReference type="GeneID" id="19465425"/>
<protein>
    <submittedName>
        <fullName evidence="2">Uncharacterized protein</fullName>
    </submittedName>
</protein>
<sequence>MILSPHNLNPLKLARRSIACKLTPLFAQQCRFLNLYLTAKSGDTNNYKIKDFERYHDYAKPEDVKLDIWMEKPLKHEKRTTLADVLENYLKSGTLLTPLITKGSKVGSDGQYMLKELDISKEKGLNILPKKLVGLKGRGAKGVHFKTSVPAQHFMNTMLKSWHQLRVKNNMEFHIHLKNSMAEKDRTKFDAELNHPNAIHLRPDVLLKAMGDTEVETIISPWANHRSQCAFVLAPRGEVDLSSNLQMTKKANDIVVMRRKQTLLELDAQGAGIPMKWERKRIKAEQKNSPEYKTHAEKRNEAFAKIRATDPAIEPVIRRLSEKHTPASVLLSMADNYQAQQQTLSRLGQEDPELFKVVRKAVKPQDSPIVVRKKISEAQAKLREPGFREQFLYKEERSKVLREKWGKKKADVISKAALVKRVQSSPNSEGDFDGWSDSPRRENGEVRVRFVGKGD</sequence>
<dbReference type="eggNOG" id="ENOG502TH3U">
    <property type="taxonomic scope" value="Eukaryota"/>
</dbReference>
<dbReference type="HOGENOM" id="CLU_601356_0_0_1"/>
<dbReference type="Proteomes" id="UP000016922">
    <property type="component" value="Unassembled WGS sequence"/>
</dbReference>
<evidence type="ECO:0000313" key="3">
    <source>
        <dbReference type="Proteomes" id="UP000016922"/>
    </source>
</evidence>
<reference evidence="2 3" key="1">
    <citation type="journal article" date="2013" name="BMC Genomics">
        <title>Genomics-driven discovery of the pneumocandin biosynthetic gene cluster in the fungus Glarea lozoyensis.</title>
        <authorList>
            <person name="Chen L."/>
            <person name="Yue Q."/>
            <person name="Zhang X."/>
            <person name="Xiang M."/>
            <person name="Wang C."/>
            <person name="Li S."/>
            <person name="Che Y."/>
            <person name="Ortiz-Lopez F.J."/>
            <person name="Bills G.F."/>
            <person name="Liu X."/>
            <person name="An Z."/>
        </authorList>
    </citation>
    <scope>NUCLEOTIDE SEQUENCE [LARGE SCALE GENOMIC DNA]</scope>
    <source>
        <strain evidence="3">ATCC 20868 / MF5171</strain>
    </source>
</reference>
<evidence type="ECO:0000256" key="1">
    <source>
        <dbReference type="SAM" id="MobiDB-lite"/>
    </source>
</evidence>
<evidence type="ECO:0000313" key="2">
    <source>
        <dbReference type="EMBL" id="EPE33359.1"/>
    </source>
</evidence>
<proteinExistence type="predicted"/>
<dbReference type="AlphaFoldDB" id="S3D8B2"/>